<reference evidence="11" key="1">
    <citation type="submission" date="2021-01" db="UniProtKB">
        <authorList>
            <consortium name="EnsemblPlants"/>
        </authorList>
    </citation>
    <scope>IDENTIFICATION</scope>
</reference>
<comment type="similarity">
    <text evidence="2 9">Belongs to the glycosyl hydrolase 28 family.</text>
</comment>
<evidence type="ECO:0008006" key="13">
    <source>
        <dbReference type="Google" id="ProtNLM"/>
    </source>
</evidence>
<evidence type="ECO:0000256" key="2">
    <source>
        <dbReference type="ARBA" id="ARBA00008834"/>
    </source>
</evidence>
<sequence>MAIPRRKLSSLVVLLFVCLIVFSCLEDAASAGAGRRSQSHIGGRWRGRGLVAAINFESVEPDEKVFNVLDFRTAAAGTGDDYEAGPGEDDSTPDWKMIVEAFKAACQHPGKARLVFPKGQYRTNTLHFMGPCRATRLVFQMFGDLIGPTDMSMLPNPFWINFARLNNVILLGSGGTIDGQGEGVWKNCLPKGCSALPPCNVKFDYNNNMIVKGIRSINPKAFHFHVHSCNNMRFENLYLGAPDWSPNTDGIHTSNTTFVQISNSTIATGDDCISLGHGSTDFNITDITCGPGHGISIGSLGKDGRPGRREKPVRGIRANKILFRGTDNGIRIKTYPKAIPNQVHDVYFQDIDMENVRNPIIFDQEYSTKNAKTSSHVKISDIHVHNIRGTSATPTAVNVKCSKIFPCEGLDFFNIDLSYNGTKPAQIASSCVNARPSYGGIQKPAPCTPIFT</sequence>
<evidence type="ECO:0000256" key="3">
    <source>
        <dbReference type="ARBA" id="ARBA00022512"/>
    </source>
</evidence>
<dbReference type="InterPro" id="IPR006626">
    <property type="entry name" value="PbH1"/>
</dbReference>
<dbReference type="EnsemblPlants" id="Kaladp0024s0550.1.v1.1">
    <property type="protein sequence ID" value="Kaladp0024s0550.1.v1.1"/>
    <property type="gene ID" value="Kaladp0024s0550.v1.1"/>
</dbReference>
<keyword evidence="7" id="KW-0961">Cell wall biogenesis/degradation</keyword>
<protein>
    <recommendedName>
        <fullName evidence="13">Polygalacturonase</fullName>
    </recommendedName>
</protein>
<keyword evidence="4" id="KW-0964">Secreted</keyword>
<keyword evidence="6 9" id="KW-0326">Glycosidase</keyword>
<keyword evidence="5 9" id="KW-0378">Hydrolase</keyword>
<dbReference type="Gramene" id="Kaladp0024s0550.1.v1.1">
    <property type="protein sequence ID" value="Kaladp0024s0550.1.v1.1"/>
    <property type="gene ID" value="Kaladp0024s0550.v1.1"/>
</dbReference>
<dbReference type="PROSITE" id="PS51257">
    <property type="entry name" value="PROKAR_LIPOPROTEIN"/>
    <property type="match status" value="1"/>
</dbReference>
<keyword evidence="12" id="KW-1185">Reference proteome</keyword>
<evidence type="ECO:0000256" key="6">
    <source>
        <dbReference type="ARBA" id="ARBA00023295"/>
    </source>
</evidence>
<dbReference type="SMART" id="SM00710">
    <property type="entry name" value="PbH1"/>
    <property type="match status" value="5"/>
</dbReference>
<evidence type="ECO:0000256" key="10">
    <source>
        <dbReference type="SAM" id="SignalP"/>
    </source>
</evidence>
<evidence type="ECO:0000256" key="9">
    <source>
        <dbReference type="RuleBase" id="RU361169"/>
    </source>
</evidence>
<comment type="subcellular location">
    <subcellularLocation>
        <location evidence="1">Secreted</location>
        <location evidence="1">Cell wall</location>
    </subcellularLocation>
</comment>
<evidence type="ECO:0000256" key="5">
    <source>
        <dbReference type="ARBA" id="ARBA00022801"/>
    </source>
</evidence>
<proteinExistence type="inferred from homology"/>
<evidence type="ECO:0000256" key="7">
    <source>
        <dbReference type="ARBA" id="ARBA00023316"/>
    </source>
</evidence>
<evidence type="ECO:0000256" key="4">
    <source>
        <dbReference type="ARBA" id="ARBA00022525"/>
    </source>
</evidence>
<dbReference type="PROSITE" id="PS00502">
    <property type="entry name" value="POLYGALACTURONASE"/>
    <property type="match status" value="1"/>
</dbReference>
<evidence type="ECO:0000313" key="12">
    <source>
        <dbReference type="Proteomes" id="UP000594263"/>
    </source>
</evidence>
<feature type="active site" evidence="8">
    <location>
        <position position="293"/>
    </location>
</feature>
<dbReference type="GO" id="GO:0005975">
    <property type="term" value="P:carbohydrate metabolic process"/>
    <property type="evidence" value="ECO:0007669"/>
    <property type="project" value="InterPro"/>
</dbReference>
<dbReference type="OMA" id="MRFENLY"/>
<dbReference type="InterPro" id="IPR012334">
    <property type="entry name" value="Pectin_lyas_fold"/>
</dbReference>
<dbReference type="Proteomes" id="UP000594263">
    <property type="component" value="Unplaced"/>
</dbReference>
<dbReference type="GO" id="GO:0004650">
    <property type="term" value="F:polygalacturonase activity"/>
    <property type="evidence" value="ECO:0007669"/>
    <property type="project" value="InterPro"/>
</dbReference>
<name>A0A7N0T7Q2_KALFE</name>
<organism evidence="11 12">
    <name type="scientific">Kalanchoe fedtschenkoi</name>
    <name type="common">Lavender scallops</name>
    <name type="synonym">South American air plant</name>
    <dbReference type="NCBI Taxonomy" id="63787"/>
    <lineage>
        <taxon>Eukaryota</taxon>
        <taxon>Viridiplantae</taxon>
        <taxon>Streptophyta</taxon>
        <taxon>Embryophyta</taxon>
        <taxon>Tracheophyta</taxon>
        <taxon>Spermatophyta</taxon>
        <taxon>Magnoliopsida</taxon>
        <taxon>eudicotyledons</taxon>
        <taxon>Gunneridae</taxon>
        <taxon>Pentapetalae</taxon>
        <taxon>Saxifragales</taxon>
        <taxon>Crassulaceae</taxon>
        <taxon>Kalanchoe</taxon>
    </lineage>
</organism>
<dbReference type="AlphaFoldDB" id="A0A7N0T7Q2"/>
<dbReference type="SUPFAM" id="SSF51126">
    <property type="entry name" value="Pectin lyase-like"/>
    <property type="match status" value="1"/>
</dbReference>
<dbReference type="PANTHER" id="PTHR31375">
    <property type="match status" value="1"/>
</dbReference>
<evidence type="ECO:0000256" key="1">
    <source>
        <dbReference type="ARBA" id="ARBA00004191"/>
    </source>
</evidence>
<dbReference type="GO" id="GO:0071555">
    <property type="term" value="P:cell wall organization"/>
    <property type="evidence" value="ECO:0007669"/>
    <property type="project" value="UniProtKB-KW"/>
</dbReference>
<feature type="signal peptide" evidence="10">
    <location>
        <begin position="1"/>
        <end position="30"/>
    </location>
</feature>
<evidence type="ECO:0000313" key="11">
    <source>
        <dbReference type="EnsemblPlants" id="Kaladp0024s0550.1.v1.1"/>
    </source>
</evidence>
<keyword evidence="10" id="KW-0732">Signal</keyword>
<dbReference type="InterPro" id="IPR011050">
    <property type="entry name" value="Pectin_lyase_fold/virulence"/>
</dbReference>
<dbReference type="Pfam" id="PF00295">
    <property type="entry name" value="Glyco_hydro_28"/>
    <property type="match status" value="1"/>
</dbReference>
<evidence type="ECO:0000256" key="8">
    <source>
        <dbReference type="PROSITE-ProRule" id="PRU10052"/>
    </source>
</evidence>
<feature type="chain" id="PRO_5029497086" description="Polygalacturonase" evidence="10">
    <location>
        <begin position="31"/>
        <end position="452"/>
    </location>
</feature>
<keyword evidence="3" id="KW-0134">Cell wall</keyword>
<dbReference type="InterPro" id="IPR000743">
    <property type="entry name" value="Glyco_hydro_28"/>
</dbReference>
<dbReference type="Gene3D" id="2.160.20.10">
    <property type="entry name" value="Single-stranded right-handed beta-helix, Pectin lyase-like"/>
    <property type="match status" value="1"/>
</dbReference>
<accession>A0A7N0T7Q2</accession>